<keyword evidence="5" id="KW-0560">Oxidoreductase</keyword>
<organism evidence="9 10">
    <name type="scientific">Papaver somniferum</name>
    <name type="common">Opium poppy</name>
    <dbReference type="NCBI Taxonomy" id="3469"/>
    <lineage>
        <taxon>Eukaryota</taxon>
        <taxon>Viridiplantae</taxon>
        <taxon>Streptophyta</taxon>
        <taxon>Embryophyta</taxon>
        <taxon>Tracheophyta</taxon>
        <taxon>Spermatophyta</taxon>
        <taxon>Magnoliopsida</taxon>
        <taxon>Ranunculales</taxon>
        <taxon>Papaveraceae</taxon>
        <taxon>Papaveroideae</taxon>
        <taxon>Papaver</taxon>
    </lineage>
</organism>
<dbReference type="Gramene" id="RZC56815">
    <property type="protein sequence ID" value="RZC56815"/>
    <property type="gene ID" value="C5167_015682"/>
</dbReference>
<feature type="compositionally biased region" description="Low complexity" evidence="7">
    <location>
        <begin position="71"/>
        <end position="80"/>
    </location>
</feature>
<dbReference type="AlphaFoldDB" id="A0A4Y7JB16"/>
<feature type="region of interest" description="Disordered" evidence="7">
    <location>
        <begin position="61"/>
        <end position="91"/>
    </location>
</feature>
<dbReference type="Pfam" id="PF25238">
    <property type="entry name" value="OGFOD2-like"/>
    <property type="match status" value="1"/>
</dbReference>
<keyword evidence="10" id="KW-1185">Reference proteome</keyword>
<comment type="cofactor">
    <cofactor evidence="1">
        <name>L-ascorbate</name>
        <dbReference type="ChEBI" id="CHEBI:38290"/>
    </cofactor>
</comment>
<dbReference type="GO" id="GO:0005506">
    <property type="term" value="F:iron ion binding"/>
    <property type="evidence" value="ECO:0007669"/>
    <property type="project" value="InterPro"/>
</dbReference>
<dbReference type="SMART" id="SM00702">
    <property type="entry name" value="P4Hc"/>
    <property type="match status" value="1"/>
</dbReference>
<evidence type="ECO:0000256" key="1">
    <source>
        <dbReference type="ARBA" id="ARBA00001961"/>
    </source>
</evidence>
<reference evidence="9 10" key="1">
    <citation type="journal article" date="2018" name="Science">
        <title>The opium poppy genome and morphinan production.</title>
        <authorList>
            <person name="Guo L."/>
            <person name="Winzer T."/>
            <person name="Yang X."/>
            <person name="Li Y."/>
            <person name="Ning Z."/>
            <person name="He Z."/>
            <person name="Teodor R."/>
            <person name="Lu Y."/>
            <person name="Bowser T.A."/>
            <person name="Graham I.A."/>
            <person name="Ye K."/>
        </authorList>
    </citation>
    <scope>NUCLEOTIDE SEQUENCE [LARGE SCALE GENOMIC DNA]</scope>
    <source>
        <strain evidence="10">cv. HN1</strain>
        <tissue evidence="9">Leaves</tissue>
    </source>
</reference>
<keyword evidence="6" id="KW-0408">Iron</keyword>
<evidence type="ECO:0000313" key="9">
    <source>
        <dbReference type="EMBL" id="RZC56815.1"/>
    </source>
</evidence>
<dbReference type="PANTHER" id="PTHR24014:SF4">
    <property type="entry name" value="2-OXOGLUTARATE AND IRON-DEPENDENT OXYGENASE DOMAIN-CONTAINING PROTEIN 2"/>
    <property type="match status" value="1"/>
</dbReference>
<name>A0A4Y7JB16_PAPSO</name>
<dbReference type="GO" id="GO:0016705">
    <property type="term" value="F:oxidoreductase activity, acting on paired donors, with incorporation or reduction of molecular oxygen"/>
    <property type="evidence" value="ECO:0007669"/>
    <property type="project" value="InterPro"/>
</dbReference>
<evidence type="ECO:0000256" key="6">
    <source>
        <dbReference type="ARBA" id="ARBA00023004"/>
    </source>
</evidence>
<evidence type="ECO:0000256" key="3">
    <source>
        <dbReference type="ARBA" id="ARBA00022896"/>
    </source>
</evidence>
<dbReference type="OMA" id="CQAFVDE"/>
<dbReference type="InterPro" id="IPR006620">
    <property type="entry name" value="Pro_4_hyd_alph"/>
</dbReference>
<dbReference type="PROSITE" id="PS51471">
    <property type="entry name" value="FE2OG_OXY"/>
    <property type="match status" value="1"/>
</dbReference>
<sequence length="436" mass="50392">MRNLPGLFQECLITSDGGKPSLSLPLFDSVELDIDLGCSICLGSVMSIERRRSEQSLMQINGSNGTSMMLSSPSSPSPQSHQRLRLNPNTNHNPENYEDLHLEFNPCVYTSLERYLPASMLTVTRQLKVDYMKEILARYYSPQGERNRVQKHREYRQKIIESYQPLHRELYTMNPETFFVPSFLEAINKNTEESLRRIISEPSPGVFTFEMLHKDFCDMLLSEVDNFEKWVTESNFKIMRPNLMNKYGAVLDDFGFETMLEKLMDDFVRPISKVFFPEVGGSTDSTLDSHHGFVVEYGKDRDVDLGFHVDDSELTLNVCLGRQFSGGDLYFRGIRCDKHVNTEYQPEESFDYSHVIGHAVLHSGRHRYGARATRSGHRINLLVWCRSSAFRELKKYQKDFSAWCGECQREQRERQRLSVAATKLQLLRRRGDNTAA</sequence>
<dbReference type="InterPro" id="IPR005123">
    <property type="entry name" value="Oxoglu/Fe-dep_dioxygenase_dom"/>
</dbReference>
<keyword evidence="3" id="KW-0847">Vitamin C</keyword>
<feature type="compositionally biased region" description="Polar residues" evidence="7">
    <location>
        <begin position="61"/>
        <end position="70"/>
    </location>
</feature>
<proteinExistence type="predicted"/>
<evidence type="ECO:0000256" key="4">
    <source>
        <dbReference type="ARBA" id="ARBA00022964"/>
    </source>
</evidence>
<keyword evidence="4" id="KW-0223">Dioxygenase</keyword>
<dbReference type="PANTHER" id="PTHR24014">
    <property type="entry name" value="2-OXOGLUTARATE AND IRON-DEPENDENT OXYGENASE DOMAIN-CONTAINING PROTEIN 2"/>
    <property type="match status" value="1"/>
</dbReference>
<evidence type="ECO:0000256" key="5">
    <source>
        <dbReference type="ARBA" id="ARBA00023002"/>
    </source>
</evidence>
<dbReference type="GO" id="GO:0051213">
    <property type="term" value="F:dioxygenase activity"/>
    <property type="evidence" value="ECO:0007669"/>
    <property type="project" value="UniProtKB-KW"/>
</dbReference>
<keyword evidence="2" id="KW-0479">Metal-binding</keyword>
<evidence type="ECO:0000256" key="7">
    <source>
        <dbReference type="SAM" id="MobiDB-lite"/>
    </source>
</evidence>
<evidence type="ECO:0000256" key="2">
    <source>
        <dbReference type="ARBA" id="ARBA00022723"/>
    </source>
</evidence>
<evidence type="ECO:0000313" key="10">
    <source>
        <dbReference type="Proteomes" id="UP000316621"/>
    </source>
</evidence>
<evidence type="ECO:0000259" key="8">
    <source>
        <dbReference type="PROSITE" id="PS51471"/>
    </source>
</evidence>
<dbReference type="EMBL" id="CM010717">
    <property type="protein sequence ID" value="RZC56815.1"/>
    <property type="molecule type" value="Genomic_DNA"/>
</dbReference>
<accession>A0A4Y7JB16</accession>
<dbReference type="Proteomes" id="UP000316621">
    <property type="component" value="Chromosome 3"/>
</dbReference>
<protein>
    <recommendedName>
        <fullName evidence="8">Fe2OG dioxygenase domain-containing protein</fullName>
    </recommendedName>
</protein>
<dbReference type="GO" id="GO:0031418">
    <property type="term" value="F:L-ascorbic acid binding"/>
    <property type="evidence" value="ECO:0007669"/>
    <property type="project" value="UniProtKB-KW"/>
</dbReference>
<dbReference type="STRING" id="3469.A0A4Y7JB16"/>
<feature type="domain" description="Fe2OG dioxygenase" evidence="8">
    <location>
        <begin position="288"/>
        <end position="387"/>
    </location>
</feature>
<gene>
    <name evidence="9" type="ORF">C5167_015682</name>
</gene>